<organism evidence="11 12">
    <name type="scientific">Pseudomonas denitrificans</name>
    <dbReference type="NCBI Taxonomy" id="43306"/>
    <lineage>
        <taxon>Bacteria</taxon>
        <taxon>Pseudomonadati</taxon>
        <taxon>Pseudomonadota</taxon>
        <taxon>Gammaproteobacteria</taxon>
        <taxon>Pseudomonadales</taxon>
        <taxon>Pseudomonadaceae</taxon>
        <taxon>Halopseudomonas</taxon>
    </lineage>
</organism>
<dbReference type="Pfam" id="PF02321">
    <property type="entry name" value="OEP"/>
    <property type="match status" value="2"/>
</dbReference>
<feature type="compositionally biased region" description="Polar residues" evidence="9">
    <location>
        <begin position="195"/>
        <end position="219"/>
    </location>
</feature>
<dbReference type="PANTHER" id="PTHR30026">
    <property type="entry name" value="OUTER MEMBRANE PROTEIN TOLC"/>
    <property type="match status" value="1"/>
</dbReference>
<dbReference type="GO" id="GO:0009279">
    <property type="term" value="C:cell outer membrane"/>
    <property type="evidence" value="ECO:0007669"/>
    <property type="project" value="UniProtKB-SubCell"/>
</dbReference>
<feature type="signal peptide" evidence="10">
    <location>
        <begin position="1"/>
        <end position="35"/>
    </location>
</feature>
<feature type="chain" id="PRO_5040968005" evidence="10">
    <location>
        <begin position="36"/>
        <end position="548"/>
    </location>
</feature>
<keyword evidence="7" id="KW-0998">Cell outer membrane</keyword>
<keyword evidence="8" id="KW-0175">Coiled coil</keyword>
<evidence type="ECO:0000256" key="4">
    <source>
        <dbReference type="ARBA" id="ARBA00022452"/>
    </source>
</evidence>
<dbReference type="OrthoDB" id="8683954at2"/>
<evidence type="ECO:0000256" key="8">
    <source>
        <dbReference type="SAM" id="Coils"/>
    </source>
</evidence>
<dbReference type="AlphaFoldDB" id="A0A9X7N8M6"/>
<dbReference type="GO" id="GO:1990281">
    <property type="term" value="C:efflux pump complex"/>
    <property type="evidence" value="ECO:0007669"/>
    <property type="project" value="TreeGrafter"/>
</dbReference>
<accession>A0A9X7N8M6</accession>
<evidence type="ECO:0000256" key="7">
    <source>
        <dbReference type="ARBA" id="ARBA00023237"/>
    </source>
</evidence>
<evidence type="ECO:0000313" key="12">
    <source>
        <dbReference type="Proteomes" id="UP000326659"/>
    </source>
</evidence>
<dbReference type="PANTHER" id="PTHR30026:SF22">
    <property type="entry name" value="OUTER MEMBRANE EFFLUX PROTEIN"/>
    <property type="match status" value="1"/>
</dbReference>
<dbReference type="InterPro" id="IPR003423">
    <property type="entry name" value="OMP_efflux"/>
</dbReference>
<dbReference type="EMBL" id="CP043626">
    <property type="protein sequence ID" value="QEY75515.1"/>
    <property type="molecule type" value="Genomic_DNA"/>
</dbReference>
<protein>
    <submittedName>
        <fullName evidence="11">TolC family protein</fullName>
    </submittedName>
</protein>
<evidence type="ECO:0000256" key="6">
    <source>
        <dbReference type="ARBA" id="ARBA00023136"/>
    </source>
</evidence>
<keyword evidence="12" id="KW-1185">Reference proteome</keyword>
<keyword evidence="10" id="KW-0732">Signal</keyword>
<dbReference type="SUPFAM" id="SSF56954">
    <property type="entry name" value="Outer membrane efflux proteins (OEP)"/>
    <property type="match status" value="1"/>
</dbReference>
<keyword evidence="4" id="KW-1134">Transmembrane beta strand</keyword>
<evidence type="ECO:0000313" key="11">
    <source>
        <dbReference type="EMBL" id="QEY75515.1"/>
    </source>
</evidence>
<dbReference type="GO" id="GO:0015288">
    <property type="term" value="F:porin activity"/>
    <property type="evidence" value="ECO:0007669"/>
    <property type="project" value="TreeGrafter"/>
</dbReference>
<dbReference type="GO" id="GO:0015562">
    <property type="term" value="F:efflux transmembrane transporter activity"/>
    <property type="evidence" value="ECO:0007669"/>
    <property type="project" value="InterPro"/>
</dbReference>
<evidence type="ECO:0000256" key="9">
    <source>
        <dbReference type="SAM" id="MobiDB-lite"/>
    </source>
</evidence>
<evidence type="ECO:0000256" key="2">
    <source>
        <dbReference type="ARBA" id="ARBA00007613"/>
    </source>
</evidence>
<comment type="subcellular location">
    <subcellularLocation>
        <location evidence="1">Cell outer membrane</location>
    </subcellularLocation>
</comment>
<comment type="similarity">
    <text evidence="2">Belongs to the outer membrane factor (OMF) (TC 1.B.17) family.</text>
</comment>
<gene>
    <name evidence="11" type="ORF">F1C79_30005</name>
</gene>
<keyword evidence="3" id="KW-0813">Transport</keyword>
<dbReference type="Proteomes" id="UP000326659">
    <property type="component" value="Chromosome"/>
</dbReference>
<name>A0A9X7N8M6_PSEDE</name>
<keyword evidence="6" id="KW-0472">Membrane</keyword>
<evidence type="ECO:0000256" key="10">
    <source>
        <dbReference type="SAM" id="SignalP"/>
    </source>
</evidence>
<keyword evidence="5" id="KW-0812">Transmembrane</keyword>
<dbReference type="KEGG" id="pden:F1C79_30005"/>
<feature type="coiled-coil region" evidence="8">
    <location>
        <begin position="434"/>
        <end position="461"/>
    </location>
</feature>
<evidence type="ECO:0000256" key="3">
    <source>
        <dbReference type="ARBA" id="ARBA00022448"/>
    </source>
</evidence>
<dbReference type="Gene3D" id="1.20.1600.10">
    <property type="entry name" value="Outer membrane efflux proteins (OEP)"/>
    <property type="match status" value="1"/>
</dbReference>
<feature type="region of interest" description="Disordered" evidence="9">
    <location>
        <begin position="189"/>
        <end position="219"/>
    </location>
</feature>
<proteinExistence type="inferred from homology"/>
<dbReference type="InterPro" id="IPR051906">
    <property type="entry name" value="TolC-like"/>
</dbReference>
<sequence>MKARKPSSNLRNARWRFCPSALVLAMAALSGGAEAAGSDELGGALSFYSKPREASAASLTHGALQGELVASTAAPATQAATQPASAVAQPRPAPTLQAAPSSVAAMVNAAPAAQAQPARQAPKLDLSLPAELRAGVQPGSASASTLGQSEASLAYIRELVNTALNISPEMKQADANWQAAKGDVDQAKGARWPQVQVSASSKTLQSKKSDNYNNDGTTTVQMTTPVYDFGAISHTIDSRSSTANAQEEAKGQTQVTVAYNTASGVLELAHQQEALAISDRYVARMRELVNMLSQISDVDPGRRSEVVQARSRLLQAETARNMVLSKLQEQKTTLAKLVGEDVTVPANARWEWAPITLNDALGSMQDRPSLRQARWEKEAALASAESVKSSRYPKLNWVVGRSSGSNMLNNEEPWSTGLAVEWQAFSGGSASAAQRAAYARANAAEEKMEATRRESEYLIRNLVEQRDLSAARVDDYKALLVESDRVRKMFYDQWYHLGKRTLLDVLIAENEYYSAQIAASDTYYNAKASDLRIRAETSGLLAWLTPEH</sequence>
<reference evidence="11 12" key="1">
    <citation type="submission" date="2019-09" db="EMBL/GenBank/DDBJ databases">
        <title>Prosopis cineraria nodule microbiome.</title>
        <authorList>
            <person name="Chaluvadi S.R."/>
            <person name="Ali R."/>
            <person name="Wang X."/>
        </authorList>
    </citation>
    <scope>NUCLEOTIDE SEQUENCE [LARGE SCALE GENOMIC DNA]</scope>
    <source>
        <strain evidence="11 12">BG1</strain>
    </source>
</reference>
<evidence type="ECO:0000256" key="5">
    <source>
        <dbReference type="ARBA" id="ARBA00022692"/>
    </source>
</evidence>
<evidence type="ECO:0000256" key="1">
    <source>
        <dbReference type="ARBA" id="ARBA00004442"/>
    </source>
</evidence>